<reference evidence="2 4" key="1">
    <citation type="journal article" date="2011" name="Nature">
        <title>The Medicago genome provides insight into the evolution of rhizobial symbioses.</title>
        <authorList>
            <person name="Young N.D."/>
            <person name="Debelle F."/>
            <person name="Oldroyd G.E."/>
            <person name="Geurts R."/>
            <person name="Cannon S.B."/>
            <person name="Udvardi M.K."/>
            <person name="Benedito V.A."/>
            <person name="Mayer K.F."/>
            <person name="Gouzy J."/>
            <person name="Schoof H."/>
            <person name="Van de Peer Y."/>
            <person name="Proost S."/>
            <person name="Cook D.R."/>
            <person name="Meyers B.C."/>
            <person name="Spannagl M."/>
            <person name="Cheung F."/>
            <person name="De Mita S."/>
            <person name="Krishnakumar V."/>
            <person name="Gundlach H."/>
            <person name="Zhou S."/>
            <person name="Mudge J."/>
            <person name="Bharti A.K."/>
            <person name="Murray J.D."/>
            <person name="Naoumkina M.A."/>
            <person name="Rosen B."/>
            <person name="Silverstein K.A."/>
            <person name="Tang H."/>
            <person name="Rombauts S."/>
            <person name="Zhao P.X."/>
            <person name="Zhou P."/>
            <person name="Barbe V."/>
            <person name="Bardou P."/>
            <person name="Bechner M."/>
            <person name="Bellec A."/>
            <person name="Berger A."/>
            <person name="Berges H."/>
            <person name="Bidwell S."/>
            <person name="Bisseling T."/>
            <person name="Choisne N."/>
            <person name="Couloux A."/>
            <person name="Denny R."/>
            <person name="Deshpande S."/>
            <person name="Dai X."/>
            <person name="Doyle J.J."/>
            <person name="Dudez A.M."/>
            <person name="Farmer A.D."/>
            <person name="Fouteau S."/>
            <person name="Franken C."/>
            <person name="Gibelin C."/>
            <person name="Gish J."/>
            <person name="Goldstein S."/>
            <person name="Gonzalez A.J."/>
            <person name="Green P.J."/>
            <person name="Hallab A."/>
            <person name="Hartog M."/>
            <person name="Hua A."/>
            <person name="Humphray S.J."/>
            <person name="Jeong D.H."/>
            <person name="Jing Y."/>
            <person name="Jocker A."/>
            <person name="Kenton S.M."/>
            <person name="Kim D.J."/>
            <person name="Klee K."/>
            <person name="Lai H."/>
            <person name="Lang C."/>
            <person name="Lin S."/>
            <person name="Macmil S.L."/>
            <person name="Magdelenat G."/>
            <person name="Matthews L."/>
            <person name="McCorrison J."/>
            <person name="Monaghan E.L."/>
            <person name="Mun J.H."/>
            <person name="Najar F.Z."/>
            <person name="Nicholson C."/>
            <person name="Noirot C."/>
            <person name="O'Bleness M."/>
            <person name="Paule C.R."/>
            <person name="Poulain J."/>
            <person name="Prion F."/>
            <person name="Qin B."/>
            <person name="Qu C."/>
            <person name="Retzel E.F."/>
            <person name="Riddle C."/>
            <person name="Sallet E."/>
            <person name="Samain S."/>
            <person name="Samson N."/>
            <person name="Sanders I."/>
            <person name="Saurat O."/>
            <person name="Scarpelli C."/>
            <person name="Schiex T."/>
            <person name="Segurens B."/>
            <person name="Severin A.J."/>
            <person name="Sherrier D.J."/>
            <person name="Shi R."/>
            <person name="Sims S."/>
            <person name="Singer S.R."/>
            <person name="Sinharoy S."/>
            <person name="Sterck L."/>
            <person name="Viollet A."/>
            <person name="Wang B.B."/>
            <person name="Wang K."/>
            <person name="Wang M."/>
            <person name="Wang X."/>
            <person name="Warfsmann J."/>
            <person name="Weissenbach J."/>
            <person name="White D.D."/>
            <person name="White J.D."/>
            <person name="Wiley G.B."/>
            <person name="Wincker P."/>
            <person name="Xing Y."/>
            <person name="Yang L."/>
            <person name="Yao Z."/>
            <person name="Ying F."/>
            <person name="Zhai J."/>
            <person name="Zhou L."/>
            <person name="Zuber A."/>
            <person name="Denarie J."/>
            <person name="Dixon R.A."/>
            <person name="May G.D."/>
            <person name="Schwartz D.C."/>
            <person name="Rogers J."/>
            <person name="Quetier F."/>
            <person name="Town C.D."/>
            <person name="Roe B.A."/>
        </authorList>
    </citation>
    <scope>NUCLEOTIDE SEQUENCE [LARGE SCALE GENOMIC DNA]</scope>
    <source>
        <strain evidence="2">A17</strain>
        <strain evidence="3 4">cv. Jemalong A17</strain>
    </source>
</reference>
<name>A0A072UWM0_MEDTR</name>
<protein>
    <submittedName>
        <fullName evidence="2 3">Uncharacterized protein</fullName>
    </submittedName>
</protein>
<dbReference type="EnsemblPlants" id="KEH18368">
    <property type="protein sequence ID" value="KEH18368"/>
    <property type="gene ID" value="MTR_8g016530"/>
</dbReference>
<dbReference type="PANTHER" id="PTHR33116:SF78">
    <property type="entry name" value="OS12G0587133 PROTEIN"/>
    <property type="match status" value="1"/>
</dbReference>
<evidence type="ECO:0000313" key="2">
    <source>
        <dbReference type="EMBL" id="KEH33997.1"/>
    </source>
</evidence>
<keyword evidence="4" id="KW-1185">Reference proteome</keyword>
<dbReference type="EnsemblPlants" id="KEH33997">
    <property type="protein sequence ID" value="KEH33997"/>
    <property type="gene ID" value="MTR_3g056685"/>
</dbReference>
<reference evidence="2 4" key="2">
    <citation type="journal article" date="2014" name="BMC Genomics">
        <title>An improved genome release (version Mt4.0) for the model legume Medicago truncatula.</title>
        <authorList>
            <person name="Tang H."/>
            <person name="Krishnakumar V."/>
            <person name="Bidwell S."/>
            <person name="Rosen B."/>
            <person name="Chan A."/>
            <person name="Zhou S."/>
            <person name="Gentzbittel L."/>
            <person name="Childs K.L."/>
            <person name="Yandell M."/>
            <person name="Gundlach H."/>
            <person name="Mayer K.F."/>
            <person name="Schwartz D.C."/>
            <person name="Town C.D."/>
        </authorList>
    </citation>
    <scope>GENOME REANNOTATION</scope>
    <source>
        <strain evidence="2">A17</strain>
        <strain evidence="3 4">cv. Jemalong A17</strain>
    </source>
</reference>
<dbReference type="STRING" id="3880.A0A072UWM0"/>
<dbReference type="AlphaFoldDB" id="A0A072UWM0"/>
<dbReference type="EMBL" id="CM001219">
    <property type="protein sequence ID" value="KEH33997.1"/>
    <property type="molecule type" value="Genomic_DNA"/>
</dbReference>
<organism evidence="2 4">
    <name type="scientific">Medicago truncatula</name>
    <name type="common">Barrel medic</name>
    <name type="synonym">Medicago tribuloides</name>
    <dbReference type="NCBI Taxonomy" id="3880"/>
    <lineage>
        <taxon>Eukaryota</taxon>
        <taxon>Viridiplantae</taxon>
        <taxon>Streptophyta</taxon>
        <taxon>Embryophyta</taxon>
        <taxon>Tracheophyta</taxon>
        <taxon>Spermatophyta</taxon>
        <taxon>Magnoliopsida</taxon>
        <taxon>eudicotyledons</taxon>
        <taxon>Gunneridae</taxon>
        <taxon>Pentapetalae</taxon>
        <taxon>rosids</taxon>
        <taxon>fabids</taxon>
        <taxon>Fabales</taxon>
        <taxon>Fabaceae</taxon>
        <taxon>Papilionoideae</taxon>
        <taxon>50 kb inversion clade</taxon>
        <taxon>NPAAA clade</taxon>
        <taxon>Hologalegina</taxon>
        <taxon>IRL clade</taxon>
        <taxon>Trifolieae</taxon>
        <taxon>Medicago</taxon>
    </lineage>
</organism>
<proteinExistence type="predicted"/>
<dbReference type="HOGENOM" id="CLU_1613273_0_0_1"/>
<sequence length="165" mass="18390">MLVGVNISDYWMSEATSVLSCKVGKVPFVYLWLPIGGNPHRLLFLKPVFNCIKTRLSVWQSWFPSIGGRLVLLKSVLTALPVYALSFFKAPSCIWISEAASILSCKVGKVPFEYLGLPIGGNLRRLLFWKLVEYGGLEVRKLREFNIALLGWRMGAGVVPCGGKR</sequence>
<gene>
    <name evidence="2" type="ordered locus">MTR_3g056685</name>
    <name evidence="1" type="ordered locus">MTR_8g016530</name>
</gene>
<dbReference type="Proteomes" id="UP000002051">
    <property type="component" value="Chromosome 8"/>
</dbReference>
<accession>A0A072UWM0</accession>
<dbReference type="EMBL" id="CM001224">
    <property type="protein sequence ID" value="KEH18368.1"/>
    <property type="molecule type" value="Genomic_DNA"/>
</dbReference>
<evidence type="ECO:0000313" key="1">
    <source>
        <dbReference type="EMBL" id="KEH18368.1"/>
    </source>
</evidence>
<evidence type="ECO:0000313" key="3">
    <source>
        <dbReference type="EnsemblPlants" id="KEH18368"/>
    </source>
</evidence>
<evidence type="ECO:0000313" key="4">
    <source>
        <dbReference type="Proteomes" id="UP000002051"/>
    </source>
</evidence>
<dbReference type="PANTHER" id="PTHR33116">
    <property type="entry name" value="REVERSE TRANSCRIPTASE ZINC-BINDING DOMAIN-CONTAINING PROTEIN-RELATED-RELATED"/>
    <property type="match status" value="1"/>
</dbReference>
<reference evidence="3" key="3">
    <citation type="submission" date="2015-04" db="UniProtKB">
        <authorList>
            <consortium name="EnsemblPlants"/>
        </authorList>
    </citation>
    <scope>IDENTIFICATION</scope>
    <source>
        <strain evidence="3">cv. Jemalong A17</strain>
    </source>
</reference>
<dbReference type="Proteomes" id="UP000002051">
    <property type="component" value="Chromosome 3"/>
</dbReference>